<keyword evidence="3" id="KW-0436">Ligase</keyword>
<dbReference type="Pfam" id="PF03133">
    <property type="entry name" value="TTL"/>
    <property type="match status" value="1"/>
</dbReference>
<feature type="region of interest" description="Disordered" evidence="1">
    <location>
        <begin position="216"/>
        <end position="246"/>
    </location>
</feature>
<sequence>MHILITNDDGPPSPNSSPYVHCLVRHLQRAGHTVSVCVPHTQRSWISKAHMIGQTLKPSYYHPSDKSFGEGSEGTTHTQPSSSGDVEEWVLIDGTPASCVQIGLNHFFQDRGPVDLVVSGPNYGRNSTALFALSSGTLGAALEAAVCRQKSIALSFAFFTRNHDPVIIEGLAGTASSVNVPLVEGVEGRRTIITDILQNYWTDGGCFVAVDGESGEEDIEEQKIREGPGGEVEGEEKANEDRKGHTHKHFKWAPKFTDVYKSVDDAGPGSDGWVVKEGHTSVTPMKANFASYAGANAGKELKLSDTDEEVKSAELPIRDGKGTEQEEKIRAVVAYDDAYVQPLILSALKKVFPESYLDLITSLPASEKAFTLTDVVSSPDKKVLQITSYETIDFEFAASHPESSLVNSYMIRKALIRKHYLSATLDHWAAKNPASILKQHIKRSEAFEVDYAEFLDDALVEAFDLRESMDRNAEREDAEKEWWILKPGMSDRGQGIRLFSTMDELQAIFDGWEEERPDSEDGEGEDDEEAGGVAVNSSAADGDYITTSHLRHFVAQPYIHPPLLLDPKGHKFHIRTYVLCKGSLSVYVYKHMLALFAGKPYTAPWEAPEDIEAFLTNTCLQDSPNENTVRRFWDLDLPGDTLSNIFGQVCSVTGEMFEAAARAMPIHFQTMPNAFEVFGLDFLVDGEGVAWLLEVNAFPDFKQTGGDLRDVVEGFWEGVVRHGVAPFFGADGVKGGEGDEDMVCVGEVDLGRR</sequence>
<dbReference type="SUPFAM" id="SSF64167">
    <property type="entry name" value="SurE-like"/>
    <property type="match status" value="1"/>
</dbReference>
<feature type="region of interest" description="Disordered" evidence="1">
    <location>
        <begin position="63"/>
        <end position="85"/>
    </location>
</feature>
<reference evidence="3 4" key="1">
    <citation type="submission" date="2024-01" db="EMBL/GenBank/DDBJ databases">
        <title>Complete genome of Cladobotryum mycophilum ATHUM6906.</title>
        <authorList>
            <person name="Christinaki A.C."/>
            <person name="Myridakis A.I."/>
            <person name="Kouvelis V.N."/>
        </authorList>
    </citation>
    <scope>NUCLEOTIDE SEQUENCE [LARGE SCALE GENOMIC DNA]</scope>
    <source>
        <strain evidence="3 4">ATHUM6906</strain>
    </source>
</reference>
<accession>A0ABR0S6R1</accession>
<dbReference type="Gene3D" id="3.40.1210.10">
    <property type="entry name" value="Survival protein SurE-like phosphatase/nucleotidase"/>
    <property type="match status" value="1"/>
</dbReference>
<dbReference type="InterPro" id="IPR004344">
    <property type="entry name" value="TTL/TTLL_fam"/>
</dbReference>
<dbReference type="InterPro" id="IPR013815">
    <property type="entry name" value="ATP_grasp_subdomain_1"/>
</dbReference>
<evidence type="ECO:0000256" key="1">
    <source>
        <dbReference type="SAM" id="MobiDB-lite"/>
    </source>
</evidence>
<keyword evidence="4" id="KW-1185">Reference proteome</keyword>
<dbReference type="Gene3D" id="3.30.1490.20">
    <property type="entry name" value="ATP-grasp fold, A domain"/>
    <property type="match status" value="1"/>
</dbReference>
<proteinExistence type="predicted"/>
<comment type="caution">
    <text evidence="3">The sequence shown here is derived from an EMBL/GenBank/DDBJ whole genome shotgun (WGS) entry which is preliminary data.</text>
</comment>
<protein>
    <submittedName>
        <fullName evidence="3">Tubulin--tyrosine ligase PBY1</fullName>
    </submittedName>
</protein>
<dbReference type="InterPro" id="IPR027746">
    <property type="entry name" value="TTL"/>
</dbReference>
<evidence type="ECO:0000313" key="4">
    <source>
        <dbReference type="Proteomes" id="UP001338125"/>
    </source>
</evidence>
<dbReference type="NCBIfam" id="TIGR00087">
    <property type="entry name" value="surE"/>
    <property type="match status" value="1"/>
</dbReference>
<name>A0ABR0S6R1_9HYPO</name>
<dbReference type="PROSITE" id="PS51221">
    <property type="entry name" value="TTL"/>
    <property type="match status" value="1"/>
</dbReference>
<dbReference type="PANTHER" id="PTHR47551:SF1">
    <property type="entry name" value="TUBULIN--TYROSINE LIGASE PBY1-RELATED"/>
    <property type="match status" value="1"/>
</dbReference>
<dbReference type="Proteomes" id="UP001338125">
    <property type="component" value="Unassembled WGS sequence"/>
</dbReference>
<dbReference type="InterPro" id="IPR036523">
    <property type="entry name" value="SurE-like_sf"/>
</dbReference>
<feature type="domain" description="Survival protein SurE-like phosphatase/nucleotidase" evidence="2">
    <location>
        <begin position="3"/>
        <end position="187"/>
    </location>
</feature>
<evidence type="ECO:0000313" key="3">
    <source>
        <dbReference type="EMBL" id="KAK5987836.1"/>
    </source>
</evidence>
<dbReference type="Gene3D" id="3.30.470.20">
    <property type="entry name" value="ATP-grasp fold, B domain"/>
    <property type="match status" value="1"/>
</dbReference>
<dbReference type="GO" id="GO:0016874">
    <property type="term" value="F:ligase activity"/>
    <property type="evidence" value="ECO:0007669"/>
    <property type="project" value="UniProtKB-KW"/>
</dbReference>
<dbReference type="Pfam" id="PF01975">
    <property type="entry name" value="SurE"/>
    <property type="match status" value="1"/>
</dbReference>
<dbReference type="SUPFAM" id="SSF56059">
    <property type="entry name" value="Glutathione synthetase ATP-binding domain-like"/>
    <property type="match status" value="1"/>
</dbReference>
<dbReference type="PANTHER" id="PTHR47551">
    <property type="entry name" value="TUBULIN--TYROSINE LIGASE PBY1-RELATED"/>
    <property type="match status" value="1"/>
</dbReference>
<feature type="compositionally biased region" description="Polar residues" evidence="1">
    <location>
        <begin position="73"/>
        <end position="84"/>
    </location>
</feature>
<organism evidence="3 4">
    <name type="scientific">Cladobotryum mycophilum</name>
    <dbReference type="NCBI Taxonomy" id="491253"/>
    <lineage>
        <taxon>Eukaryota</taxon>
        <taxon>Fungi</taxon>
        <taxon>Dikarya</taxon>
        <taxon>Ascomycota</taxon>
        <taxon>Pezizomycotina</taxon>
        <taxon>Sordariomycetes</taxon>
        <taxon>Hypocreomycetidae</taxon>
        <taxon>Hypocreales</taxon>
        <taxon>Hypocreaceae</taxon>
        <taxon>Cladobotryum</taxon>
    </lineage>
</organism>
<gene>
    <name evidence="3" type="ORF">PT974_11970</name>
</gene>
<dbReference type="EMBL" id="JAVFKD010000016">
    <property type="protein sequence ID" value="KAK5987836.1"/>
    <property type="molecule type" value="Genomic_DNA"/>
</dbReference>
<dbReference type="InterPro" id="IPR002828">
    <property type="entry name" value="SurE-like_Pase/nucleotidase"/>
</dbReference>
<evidence type="ECO:0000259" key="2">
    <source>
        <dbReference type="Pfam" id="PF01975"/>
    </source>
</evidence>